<dbReference type="SUPFAM" id="SSF46689">
    <property type="entry name" value="Homeodomain-like"/>
    <property type="match status" value="1"/>
</dbReference>
<dbReference type="InterPro" id="IPR023772">
    <property type="entry name" value="DNA-bd_HTH_TetR-type_CS"/>
</dbReference>
<reference evidence="5" key="1">
    <citation type="submission" date="2023-07" db="EMBL/GenBank/DDBJ databases">
        <title>Draft genome sequence of Agarivorans aestuarii strain ZMCS4, a CAZymes producing bacteria isolated from the marine brown algae Clodostephus spongiosus.</title>
        <authorList>
            <person name="Lorente B."/>
            <person name="Cabral C."/>
            <person name="Frias J."/>
            <person name="Faria J."/>
            <person name="Toubarro D."/>
        </authorList>
    </citation>
    <scope>NUCLEOTIDE SEQUENCE [LARGE SCALE GENOMIC DNA]</scope>
    <source>
        <strain evidence="5">ZMCS4</strain>
    </source>
</reference>
<accession>A0ABU7G601</accession>
<evidence type="ECO:0000256" key="1">
    <source>
        <dbReference type="ARBA" id="ARBA00023125"/>
    </source>
</evidence>
<dbReference type="Proteomes" id="UP001310248">
    <property type="component" value="Unassembled WGS sequence"/>
</dbReference>
<evidence type="ECO:0000259" key="3">
    <source>
        <dbReference type="PROSITE" id="PS50977"/>
    </source>
</evidence>
<evidence type="ECO:0000313" key="4">
    <source>
        <dbReference type="EMBL" id="MEE1674746.1"/>
    </source>
</evidence>
<dbReference type="Gene3D" id="1.10.357.10">
    <property type="entry name" value="Tetracycline Repressor, domain 2"/>
    <property type="match status" value="1"/>
</dbReference>
<dbReference type="PROSITE" id="PS50977">
    <property type="entry name" value="HTH_TETR_2"/>
    <property type="match status" value="1"/>
</dbReference>
<name>A0ABU7G601_9ALTE</name>
<dbReference type="PRINTS" id="PR00455">
    <property type="entry name" value="HTHTETR"/>
</dbReference>
<dbReference type="EMBL" id="JAYDYW010000009">
    <property type="protein sequence ID" value="MEE1674746.1"/>
    <property type="molecule type" value="Genomic_DNA"/>
</dbReference>
<dbReference type="InterPro" id="IPR001647">
    <property type="entry name" value="HTH_TetR"/>
</dbReference>
<keyword evidence="5" id="KW-1185">Reference proteome</keyword>
<gene>
    <name evidence="4" type="ORF">SNR37_004190</name>
</gene>
<dbReference type="PANTHER" id="PTHR30055:SF207">
    <property type="entry name" value="HTH-TYPE TRANSCRIPTIONAL REPRESSOR FATR"/>
    <property type="match status" value="1"/>
</dbReference>
<feature type="domain" description="HTH tetR-type" evidence="3">
    <location>
        <begin position="18"/>
        <end position="78"/>
    </location>
</feature>
<dbReference type="PANTHER" id="PTHR30055">
    <property type="entry name" value="HTH-TYPE TRANSCRIPTIONAL REGULATOR RUTR"/>
    <property type="match status" value="1"/>
</dbReference>
<sequence>MRNIIAENTEQMFILVITDKRIRILIAAETLINQSGLEAVSIHRVAKQAKVATGTIYLYFKDKDELMAELHDRNLRLFAEAFLSGVENAQSLQERHRRLWLNALHYHQENVNVQRLWVHLETLPKNAHHKALIQELFEPVKLFFRSGVEQGCFKPLPSEMLYALAFGQILEICRFSYLREVKFTKQDMDAALLASWDAITVHP</sequence>
<dbReference type="PROSITE" id="PS01081">
    <property type="entry name" value="HTH_TETR_1"/>
    <property type="match status" value="1"/>
</dbReference>
<dbReference type="Pfam" id="PF00440">
    <property type="entry name" value="TetR_N"/>
    <property type="match status" value="1"/>
</dbReference>
<dbReference type="InterPro" id="IPR009057">
    <property type="entry name" value="Homeodomain-like_sf"/>
</dbReference>
<evidence type="ECO:0000313" key="5">
    <source>
        <dbReference type="Proteomes" id="UP001310248"/>
    </source>
</evidence>
<comment type="caution">
    <text evidence="4">The sequence shown here is derived from an EMBL/GenBank/DDBJ whole genome shotgun (WGS) entry which is preliminary data.</text>
</comment>
<proteinExistence type="predicted"/>
<feature type="DNA-binding region" description="H-T-H motif" evidence="2">
    <location>
        <begin position="41"/>
        <end position="60"/>
    </location>
</feature>
<organism evidence="4 5">
    <name type="scientific">Agarivorans aestuarii</name>
    <dbReference type="NCBI Taxonomy" id="1563703"/>
    <lineage>
        <taxon>Bacteria</taxon>
        <taxon>Pseudomonadati</taxon>
        <taxon>Pseudomonadota</taxon>
        <taxon>Gammaproteobacteria</taxon>
        <taxon>Alteromonadales</taxon>
        <taxon>Alteromonadaceae</taxon>
        <taxon>Agarivorans</taxon>
    </lineage>
</organism>
<keyword evidence="1 2" id="KW-0238">DNA-binding</keyword>
<protein>
    <submittedName>
        <fullName evidence="4">TetR/AcrR family transcriptional regulator</fullName>
    </submittedName>
</protein>
<dbReference type="RefSeq" id="WP_329775814.1">
    <property type="nucleotide sequence ID" value="NZ_JAYDYW010000009.1"/>
</dbReference>
<dbReference type="InterPro" id="IPR050109">
    <property type="entry name" value="HTH-type_TetR-like_transc_reg"/>
</dbReference>
<dbReference type="InterPro" id="IPR054422">
    <property type="entry name" value="TetR-like_HI_0893_C"/>
</dbReference>
<dbReference type="Pfam" id="PF22604">
    <property type="entry name" value="TetR_HI_0893_C"/>
    <property type="match status" value="1"/>
</dbReference>
<evidence type="ECO:0000256" key="2">
    <source>
        <dbReference type="PROSITE-ProRule" id="PRU00335"/>
    </source>
</evidence>